<evidence type="ECO:0008006" key="4">
    <source>
        <dbReference type="Google" id="ProtNLM"/>
    </source>
</evidence>
<dbReference type="InterPro" id="IPR011049">
    <property type="entry name" value="Serralysin-like_metalloprot_C"/>
</dbReference>
<keyword evidence="3" id="KW-1185">Reference proteome</keyword>
<sequence>MGDIYADQTRDNIDTNPDLAPKAKAILNDLIDEAVDDDGMLSVHGYYAGESNTPPPDGTDILAVYGGAEDQIVLNAEDLANGVAVDASNAESGIFVDLSPDDPDASPDANSVIYGSDYDDTVIGGDEDLLAVLDGGDDTVVTGNGDETLFMGSGDDIVRINGGGTDYVDGGEGNDTLTLSGTSDDWTSETDEGTGEVTYTNAATGQTVTVVNVEQINYGDELGKQLDVDDTVDDLDPEDF</sequence>
<gene>
    <name evidence="2" type="ORF">G3480_03585</name>
</gene>
<protein>
    <recommendedName>
        <fullName evidence="4">Calcium-binding protein</fullName>
    </recommendedName>
</protein>
<dbReference type="RefSeq" id="WP_164652308.1">
    <property type="nucleotide sequence ID" value="NZ_JAAIJR010000009.1"/>
</dbReference>
<reference evidence="2 3" key="2">
    <citation type="submission" date="2020-02" db="EMBL/GenBank/DDBJ databases">
        <title>Genome sequences of Thiorhodococcus mannitoliphagus and Thiorhodococcus minor, purple sulfur photosynthetic bacteria in the gammaproteobacterial family, Chromatiaceae.</title>
        <authorList>
            <person name="Aviles F.A."/>
            <person name="Meyer T.E."/>
            <person name="Kyndt J.A."/>
        </authorList>
    </citation>
    <scope>NUCLEOTIDE SEQUENCE [LARGE SCALE GENOMIC DNA]</scope>
    <source>
        <strain evidence="2 3">DSM 18266</strain>
    </source>
</reference>
<dbReference type="Gene3D" id="2.150.10.10">
    <property type="entry name" value="Serralysin-like metalloprotease, C-terminal"/>
    <property type="match status" value="1"/>
</dbReference>
<evidence type="ECO:0000313" key="3">
    <source>
        <dbReference type="Proteomes" id="UP000471640"/>
    </source>
</evidence>
<organism evidence="2 3">
    <name type="scientific">Thiorhodococcus mannitoliphagus</name>
    <dbReference type="NCBI Taxonomy" id="329406"/>
    <lineage>
        <taxon>Bacteria</taxon>
        <taxon>Pseudomonadati</taxon>
        <taxon>Pseudomonadota</taxon>
        <taxon>Gammaproteobacteria</taxon>
        <taxon>Chromatiales</taxon>
        <taxon>Chromatiaceae</taxon>
        <taxon>Thiorhodococcus</taxon>
    </lineage>
</organism>
<dbReference type="SUPFAM" id="SSF51120">
    <property type="entry name" value="beta-Roll"/>
    <property type="match status" value="1"/>
</dbReference>
<dbReference type="Proteomes" id="UP000471640">
    <property type="component" value="Unassembled WGS sequence"/>
</dbReference>
<accession>A0A6P1DUN9</accession>
<dbReference type="EMBL" id="JAAIJR010000009">
    <property type="protein sequence ID" value="NEX19405.1"/>
    <property type="molecule type" value="Genomic_DNA"/>
</dbReference>
<feature type="compositionally biased region" description="Acidic residues" evidence="1">
    <location>
        <begin position="228"/>
        <end position="240"/>
    </location>
</feature>
<evidence type="ECO:0000256" key="1">
    <source>
        <dbReference type="SAM" id="MobiDB-lite"/>
    </source>
</evidence>
<reference evidence="3" key="1">
    <citation type="journal article" date="2020" name="Microbiol. Resour. Announc.">
        <title>Draft Genome Sequences of Thiorhodococcus mannitoliphagus and Thiorhodococcus minor, Purple Sulfur Photosynthetic Bacteria in the Gammaproteobacterial Family Chromatiaceae.</title>
        <authorList>
            <person name="Aviles F.A."/>
            <person name="Meyer T.E."/>
            <person name="Kyndt J.A."/>
        </authorList>
    </citation>
    <scope>NUCLEOTIDE SEQUENCE [LARGE SCALE GENOMIC DNA]</scope>
    <source>
        <strain evidence="3">DSM 18266</strain>
    </source>
</reference>
<name>A0A6P1DUN9_9GAMM</name>
<proteinExistence type="predicted"/>
<feature type="region of interest" description="Disordered" evidence="1">
    <location>
        <begin position="221"/>
        <end position="240"/>
    </location>
</feature>
<comment type="caution">
    <text evidence="2">The sequence shown here is derived from an EMBL/GenBank/DDBJ whole genome shotgun (WGS) entry which is preliminary data.</text>
</comment>
<dbReference type="AlphaFoldDB" id="A0A6P1DUN9"/>
<evidence type="ECO:0000313" key="2">
    <source>
        <dbReference type="EMBL" id="NEX19405.1"/>
    </source>
</evidence>